<dbReference type="PANTHER" id="PTHR43280:SF2">
    <property type="entry name" value="HTH-TYPE TRANSCRIPTIONAL REGULATOR EXSA"/>
    <property type="match status" value="1"/>
</dbReference>
<keyword evidence="3" id="KW-0804">Transcription</keyword>
<feature type="transmembrane region" description="Helical" evidence="4">
    <location>
        <begin position="6"/>
        <end position="24"/>
    </location>
</feature>
<protein>
    <submittedName>
        <fullName evidence="7">AraC-type DNA-binding protein</fullName>
    </submittedName>
</protein>
<evidence type="ECO:0000256" key="3">
    <source>
        <dbReference type="ARBA" id="ARBA00023163"/>
    </source>
</evidence>
<feature type="domain" description="HTH araC/xylS-type" evidence="5">
    <location>
        <begin position="99"/>
        <end position="191"/>
    </location>
</feature>
<keyword evidence="1" id="KW-0805">Transcription regulation</keyword>
<dbReference type="PANTHER" id="PTHR43280">
    <property type="entry name" value="ARAC-FAMILY TRANSCRIPTIONAL REGULATOR"/>
    <property type="match status" value="1"/>
</dbReference>
<evidence type="ECO:0000256" key="4">
    <source>
        <dbReference type="SAM" id="Phobius"/>
    </source>
</evidence>
<dbReference type="Gene3D" id="1.10.10.60">
    <property type="entry name" value="Homeodomain-like"/>
    <property type="match status" value="2"/>
</dbReference>
<dbReference type="SMART" id="SM00342">
    <property type="entry name" value="HTH_ARAC"/>
    <property type="match status" value="1"/>
</dbReference>
<keyword evidence="4" id="KW-0812">Transmembrane</keyword>
<dbReference type="Proteomes" id="UP000650994">
    <property type="component" value="Unassembled WGS sequence"/>
</dbReference>
<dbReference type="OrthoDB" id="5295174at2"/>
<dbReference type="EMBL" id="FRBH01000007">
    <property type="protein sequence ID" value="SHL24108.1"/>
    <property type="molecule type" value="Genomic_DNA"/>
</dbReference>
<reference evidence="9" key="4">
    <citation type="journal article" date="2019" name="Int. J. Syst. Evol. Microbiol.">
        <title>The Global Catalogue of Microorganisms (GCM) 10K type strain sequencing project: providing services to taxonomists for standard genome sequencing and annotation.</title>
        <authorList>
            <consortium name="The Broad Institute Genomics Platform"/>
            <consortium name="The Broad Institute Genome Sequencing Center for Infectious Disease"/>
            <person name="Wu L."/>
            <person name="Ma J."/>
        </authorList>
    </citation>
    <scope>NUCLEOTIDE SEQUENCE [LARGE SCALE GENOMIC DNA]</scope>
    <source>
        <strain evidence="9">CGMCC 1.12707</strain>
    </source>
</reference>
<sequence>MDSWIIVIGIIILLIIVGLVYLLFFKKKKKTEDKDLTTFQEIKIEEKEETINTKIEVSEPIIIPQKKAEEPQLNISISSKTEKEILRKLDLFEKNRGFLRKDVTLNSLSKQFQTNTKYLSEIIKIHRNKQFNNYLNELRIDYIVNRLLTEPQYINTKIGYLASDCGFTSHSTFTTIFTQIMDESPSVYIKKIKEERKRN</sequence>
<keyword evidence="4" id="KW-1133">Transmembrane helix</keyword>
<dbReference type="PROSITE" id="PS01124">
    <property type="entry name" value="HTH_ARAC_FAMILY_2"/>
    <property type="match status" value="1"/>
</dbReference>
<evidence type="ECO:0000313" key="9">
    <source>
        <dbReference type="Proteomes" id="UP000650994"/>
    </source>
</evidence>
<dbReference type="Pfam" id="PF12833">
    <property type="entry name" value="HTH_18"/>
    <property type="match status" value="1"/>
</dbReference>
<accession>A0A1M6Z0S6</accession>
<reference evidence="8" key="2">
    <citation type="submission" date="2016-11" db="EMBL/GenBank/DDBJ databases">
        <authorList>
            <person name="Varghese N."/>
            <person name="Submissions S."/>
        </authorList>
    </citation>
    <scope>NUCLEOTIDE SEQUENCE [LARGE SCALE GENOMIC DNA]</scope>
    <source>
        <strain evidence="8">DSM 27989</strain>
    </source>
</reference>
<dbReference type="AlphaFoldDB" id="A0A1M6Z0S6"/>
<reference evidence="7" key="3">
    <citation type="submission" date="2016-11" db="EMBL/GenBank/DDBJ databases">
        <authorList>
            <person name="Jaros S."/>
            <person name="Januszkiewicz K."/>
            <person name="Wedrychowicz H."/>
        </authorList>
    </citation>
    <scope>NUCLEOTIDE SEQUENCE [LARGE SCALE GENOMIC DNA]</scope>
    <source>
        <strain evidence="7">DSM 27989</strain>
    </source>
</reference>
<keyword evidence="2 7" id="KW-0238">DNA-binding</keyword>
<evidence type="ECO:0000256" key="2">
    <source>
        <dbReference type="ARBA" id="ARBA00023125"/>
    </source>
</evidence>
<evidence type="ECO:0000259" key="5">
    <source>
        <dbReference type="PROSITE" id="PS01124"/>
    </source>
</evidence>
<evidence type="ECO:0000256" key="1">
    <source>
        <dbReference type="ARBA" id="ARBA00023015"/>
    </source>
</evidence>
<dbReference type="STRING" id="1434701.SAMN05443634_107122"/>
<evidence type="ECO:0000313" key="7">
    <source>
        <dbReference type="EMBL" id="SHL24108.1"/>
    </source>
</evidence>
<gene>
    <name evidence="6" type="ORF">GCM10010984_01630</name>
    <name evidence="7" type="ORF">SAMN05443634_107122</name>
</gene>
<reference evidence="6" key="5">
    <citation type="submission" date="2024-05" db="EMBL/GenBank/DDBJ databases">
        <authorList>
            <person name="Sun Q."/>
            <person name="Zhou Y."/>
        </authorList>
    </citation>
    <scope>NUCLEOTIDE SEQUENCE</scope>
    <source>
        <strain evidence="6">CGMCC 1.12707</strain>
    </source>
</reference>
<dbReference type="RefSeq" id="WP_072932259.1">
    <property type="nucleotide sequence ID" value="NZ_BMFL01000001.1"/>
</dbReference>
<evidence type="ECO:0000313" key="6">
    <source>
        <dbReference type="EMBL" id="GGE87533.1"/>
    </source>
</evidence>
<organism evidence="7 8">
    <name type="scientific">Chishuiella changwenlii</name>
    <dbReference type="NCBI Taxonomy" id="1434701"/>
    <lineage>
        <taxon>Bacteria</taxon>
        <taxon>Pseudomonadati</taxon>
        <taxon>Bacteroidota</taxon>
        <taxon>Flavobacteriia</taxon>
        <taxon>Flavobacteriales</taxon>
        <taxon>Weeksellaceae</taxon>
        <taxon>Chishuiella</taxon>
    </lineage>
</organism>
<keyword evidence="9" id="KW-1185">Reference proteome</keyword>
<evidence type="ECO:0000313" key="8">
    <source>
        <dbReference type="Proteomes" id="UP000184120"/>
    </source>
</evidence>
<dbReference type="SUPFAM" id="SSF46689">
    <property type="entry name" value="Homeodomain-like"/>
    <property type="match status" value="1"/>
</dbReference>
<dbReference type="InterPro" id="IPR018060">
    <property type="entry name" value="HTH_AraC"/>
</dbReference>
<dbReference type="InterPro" id="IPR009057">
    <property type="entry name" value="Homeodomain-like_sf"/>
</dbReference>
<dbReference type="GO" id="GO:0043565">
    <property type="term" value="F:sequence-specific DNA binding"/>
    <property type="evidence" value="ECO:0007669"/>
    <property type="project" value="InterPro"/>
</dbReference>
<proteinExistence type="predicted"/>
<reference evidence="6" key="1">
    <citation type="journal article" date="2014" name="Int. J. Syst. Evol. Microbiol.">
        <title>Complete genome of a new Firmicutes species belonging to the dominant human colonic microbiota ('Ruminococcus bicirculans') reveals two chromosomes and a selective capacity to utilize plant glucans.</title>
        <authorList>
            <consortium name="NISC Comparative Sequencing Program"/>
            <person name="Wegmann U."/>
            <person name="Louis P."/>
            <person name="Goesmann A."/>
            <person name="Henrissat B."/>
            <person name="Duncan S.H."/>
            <person name="Flint H.J."/>
        </authorList>
    </citation>
    <scope>NUCLEOTIDE SEQUENCE</scope>
    <source>
        <strain evidence="6">CGMCC 1.12707</strain>
    </source>
</reference>
<keyword evidence="4" id="KW-0472">Membrane</keyword>
<name>A0A1M6Z0S6_9FLAO</name>
<dbReference type="EMBL" id="BMFL01000001">
    <property type="protein sequence ID" value="GGE87533.1"/>
    <property type="molecule type" value="Genomic_DNA"/>
</dbReference>
<dbReference type="Proteomes" id="UP000184120">
    <property type="component" value="Unassembled WGS sequence"/>
</dbReference>
<dbReference type="GO" id="GO:0003700">
    <property type="term" value="F:DNA-binding transcription factor activity"/>
    <property type="evidence" value="ECO:0007669"/>
    <property type="project" value="InterPro"/>
</dbReference>